<feature type="region of interest" description="Disordered" evidence="3">
    <location>
        <begin position="558"/>
        <end position="578"/>
    </location>
</feature>
<evidence type="ECO:0000256" key="2">
    <source>
        <dbReference type="SAM" id="Coils"/>
    </source>
</evidence>
<comment type="caution">
    <text evidence="4">The sequence shown here is derived from an EMBL/GenBank/DDBJ whole genome shotgun (WGS) entry which is preliminary data.</text>
</comment>
<dbReference type="Proteomes" id="UP000789831">
    <property type="component" value="Unassembled WGS sequence"/>
</dbReference>
<feature type="compositionally biased region" description="Basic and acidic residues" evidence="3">
    <location>
        <begin position="569"/>
        <end position="578"/>
    </location>
</feature>
<feature type="coiled-coil region" evidence="2">
    <location>
        <begin position="1254"/>
        <end position="1620"/>
    </location>
</feature>
<evidence type="ECO:0000313" key="4">
    <source>
        <dbReference type="EMBL" id="CAG8499670.1"/>
    </source>
</evidence>
<dbReference type="Gene3D" id="1.10.287.1490">
    <property type="match status" value="1"/>
</dbReference>
<feature type="coiled-coil region" evidence="2">
    <location>
        <begin position="1757"/>
        <end position="1818"/>
    </location>
</feature>
<name>A0A9N8ZLM0_9GLOM</name>
<feature type="coiled-coil region" evidence="2">
    <location>
        <begin position="770"/>
        <end position="832"/>
    </location>
</feature>
<dbReference type="PANTHER" id="PTHR32083">
    <property type="entry name" value="CILIA AND FLAGELLA-ASSOCIATED PROTEIN 58-RELATED"/>
    <property type="match status" value="1"/>
</dbReference>
<reference evidence="4" key="1">
    <citation type="submission" date="2021-06" db="EMBL/GenBank/DDBJ databases">
        <authorList>
            <person name="Kallberg Y."/>
            <person name="Tangrot J."/>
            <person name="Rosling A."/>
        </authorList>
    </citation>
    <scope>NUCLEOTIDE SEQUENCE</scope>
    <source>
        <strain evidence="4">MT106</strain>
    </source>
</reference>
<feature type="coiled-coil region" evidence="2">
    <location>
        <begin position="1665"/>
        <end position="1720"/>
    </location>
</feature>
<dbReference type="OrthoDB" id="10620025at2759"/>
<dbReference type="PANTHER" id="PTHR32083:SF48">
    <property type="entry name" value="TRANS-GOLGI NETWORK-LOCALIZED SYP41-INTERACTING PROTEIN 1"/>
    <property type="match status" value="1"/>
</dbReference>
<dbReference type="EMBL" id="CAJVPL010000459">
    <property type="protein sequence ID" value="CAG8499670.1"/>
    <property type="molecule type" value="Genomic_DNA"/>
</dbReference>
<sequence>MVKAAAKQLVKVEQQRNEQGKYDIKLAGLDFDLQLNSDTKSSVNEPNKITGEIFNEVFKNIIGANNPPSRDGYYQSSIPGGLGKSTFMCRCAAHNAKKQGATLVTNDKKLAQSLLDSHEWLSRGEDTTKDAEGNIINDPSKRVSICELCGGSHIHYETKLNAEIFFDEAHSDHPGHHKMIEGFKNMGKKRGFEMVAMSATLPNIPTGIATDGEIKSFYVVDFEKFLEENPKVFEKKSIIFCDEMDKLELNHLTKNGIKYLELNDAHQDIAADMVKNAPPSTLFFASSDYGPGFTYDDINVISTGAAKRIKVTLDPSNSSKLQAKKITGTSDFNDAMQERFRVGLGKHERGSFRGELNKPGNFANDTIENYFKLLKLGSSAKKSDTEENEKDLKELIEFVSKPKIVNLPKEEGINCLAATLSRELKKFFEKRNPDQYDFEFKNKTLMKYFQENQIAEILRKVTSEKITEYARNYEGVFDSKQEAETVGFLSQAQQKYKTELINNEKGTLAGLKFTFEPFVVVEDQQEEVDEMEVDSREENNNILRARIVKLEAENSKLKNQLENEEENELKETTPTEGDAQKLKKRNFFGEIEKKTLELKVAKEIADELTSKLIETQKEAEKTNKLVEDLDTVRRELKIQQDSKTKAIQNAEKVQKQVQQAQATITILEKRPETTQANYDELKNHVGTLKKKIKQQENQLATAEDQIKALQDSLKERAKIGSVAFTVLRNGIDTLIEEKESLITAKANSERLQAQTQIERDRRPNITCSTYNNLKRENESLATRLTLTQDNYDELQKQNEILKKKNEELEKELKSAENKEKESVSERKALADKINSERKKQGLIRKESNYKFQCFKQAAFIFESIAAIYYYRDSIYSVSERAVGTFSQIRNTYGPGGTYYNTSLTLQPGIKSKKLTDKATTNNETDSEAEQFFDALEKRLENTTQNQKLIKDNIPELFNNDTVIAGELKKLANIRTNLGGIEDDLGIKEPAVDKEKIGEIINNKIRELKVKGENIDKVQKIADKYKDASIILGVNPDLINASLREEVDRIKEELARDELEVKVTLEAALRETQELLKCSEGGRNLAERELDVYQGQLAELDREFRQLSIKNQELENINSQLATVKAAAEEKNGLLKTQLAEEQTEANRLVEGKLTLGSELESLKKNNGELQQKQASLENELRGKSSEITSLNGRIEGLTTKLASLTQGETESKAKNRSLTNQLRIEKTRTKELARQQGELAKENNGLKAELGSSATALENLKNSTSRKVTELETEISQLKGTRNDEVEAVGELTTQIETLRGQLADQEQEKGLLNKEKNELASKNLLLQGQLQETKKTLQEQKDENKELQAKNQQIKEGENIIKGELETNQVKIGELEGKAETLTSQAASLKTELKEKGEELSDKLGQLQLAKEANDRLAKINKDYQQQLTNKEQKLNEIKEKNEKLAKRPNISQTDYNNLVNERNRLKNQLQERNKLLTKKEENEAGLKKGNLSLQAKINRLIIARNSQQESINKLQTELEEANEKAGNLKKELTAKNGEITNLKDQANHLASRQKDYDQLIKQRSNLQNELTEAKAAKTKLEKQLTGANQTQAKINTELEAAKGKISELDDKITILNSQLTKKDEQTEELNTRPTQDVYDDLANRLKTDHDLYQQQAKQSAETITELHQQITTLSTERDQLKEKQTATENKITSLQEQLNNKGRELDKIKEKNNTELEKCLQEVNTNAILKRERDNYKDQLDSHVCPTFSCPHADYEQIKNERNNYKSQLNNHNCSMLACPQICCQNGDYDAIKQELEEAKTKNSQLEAQIVHKLNAELNLQLTEPNNLEEVITRLQELLRKPGNSLTITELEKIMSFDFQNLEKIFNIQLSAETIEKMKVVTTYQQFATIRNEQINQHFMPKINDLQSLKVEKATLIKQQKNERVI</sequence>
<dbReference type="GO" id="GO:0005856">
    <property type="term" value="C:cytoskeleton"/>
    <property type="evidence" value="ECO:0007669"/>
    <property type="project" value="TreeGrafter"/>
</dbReference>
<evidence type="ECO:0000256" key="1">
    <source>
        <dbReference type="ARBA" id="ARBA00023054"/>
    </source>
</evidence>
<protein>
    <submittedName>
        <fullName evidence="4">5980_t:CDS:1</fullName>
    </submittedName>
</protein>
<dbReference type="SUPFAM" id="SSF90257">
    <property type="entry name" value="Myosin rod fragments"/>
    <property type="match status" value="1"/>
</dbReference>
<feature type="coiled-coil region" evidence="2">
    <location>
        <begin position="1039"/>
        <end position="1186"/>
    </location>
</feature>
<organism evidence="4 5">
    <name type="scientific">Ambispora gerdemannii</name>
    <dbReference type="NCBI Taxonomy" id="144530"/>
    <lineage>
        <taxon>Eukaryota</taxon>
        <taxon>Fungi</taxon>
        <taxon>Fungi incertae sedis</taxon>
        <taxon>Mucoromycota</taxon>
        <taxon>Glomeromycotina</taxon>
        <taxon>Glomeromycetes</taxon>
        <taxon>Archaeosporales</taxon>
        <taxon>Ambisporaceae</taxon>
        <taxon>Ambispora</taxon>
    </lineage>
</organism>
<keyword evidence="5" id="KW-1185">Reference proteome</keyword>
<accession>A0A9N8ZLM0</accession>
<evidence type="ECO:0000313" key="5">
    <source>
        <dbReference type="Proteomes" id="UP000789831"/>
    </source>
</evidence>
<keyword evidence="1 2" id="KW-0175">Coiled coil</keyword>
<evidence type="ECO:0000256" key="3">
    <source>
        <dbReference type="SAM" id="MobiDB-lite"/>
    </source>
</evidence>
<proteinExistence type="predicted"/>
<gene>
    <name evidence="4" type="ORF">AGERDE_LOCUS4181</name>
</gene>